<reference evidence="2 3" key="1">
    <citation type="submission" date="2023-02" db="EMBL/GenBank/DDBJ databases">
        <title>LHISI_Scaffold_Assembly.</title>
        <authorList>
            <person name="Stuart O.P."/>
            <person name="Cleave R."/>
            <person name="Magrath M.J.L."/>
            <person name="Mikheyev A.S."/>
        </authorList>
    </citation>
    <scope>NUCLEOTIDE SEQUENCE [LARGE SCALE GENOMIC DNA]</scope>
    <source>
        <strain evidence="2">Daus_M_001</strain>
        <tissue evidence="2">Leg muscle</tissue>
    </source>
</reference>
<accession>A0ABQ9H6Z0</accession>
<gene>
    <name evidence="2" type="ORF">PR048_020655</name>
</gene>
<organism evidence="2 3">
    <name type="scientific">Dryococelus australis</name>
    <dbReference type="NCBI Taxonomy" id="614101"/>
    <lineage>
        <taxon>Eukaryota</taxon>
        <taxon>Metazoa</taxon>
        <taxon>Ecdysozoa</taxon>
        <taxon>Arthropoda</taxon>
        <taxon>Hexapoda</taxon>
        <taxon>Insecta</taxon>
        <taxon>Pterygota</taxon>
        <taxon>Neoptera</taxon>
        <taxon>Polyneoptera</taxon>
        <taxon>Phasmatodea</taxon>
        <taxon>Verophasmatodea</taxon>
        <taxon>Anareolatae</taxon>
        <taxon>Phasmatidae</taxon>
        <taxon>Eurycanthinae</taxon>
        <taxon>Dryococelus</taxon>
    </lineage>
</organism>
<dbReference type="InterPro" id="IPR009057">
    <property type="entry name" value="Homeodomain-like_sf"/>
</dbReference>
<proteinExistence type="predicted"/>
<dbReference type="Proteomes" id="UP001159363">
    <property type="component" value="Chromosome 6"/>
</dbReference>
<dbReference type="EMBL" id="JARBHB010000007">
    <property type="protein sequence ID" value="KAJ8880033.1"/>
    <property type="molecule type" value="Genomic_DNA"/>
</dbReference>
<comment type="caution">
    <text evidence="2">The sequence shown here is derived from an EMBL/GenBank/DDBJ whole genome shotgun (WGS) entry which is preliminary data.</text>
</comment>
<name>A0ABQ9H6Z0_9NEOP</name>
<dbReference type="SUPFAM" id="SSF46689">
    <property type="entry name" value="Homeodomain-like"/>
    <property type="match status" value="1"/>
</dbReference>
<comment type="subcellular location">
    <subcellularLocation>
        <location evidence="1">Nucleus</location>
    </subcellularLocation>
</comment>
<evidence type="ECO:0000256" key="1">
    <source>
        <dbReference type="ARBA" id="ARBA00004123"/>
    </source>
</evidence>
<protein>
    <submittedName>
        <fullName evidence="2">Uncharacterized protein</fullName>
    </submittedName>
</protein>
<sequence>MSKHEYGKWRAEDMAQATDEYKEGKLRLNECARQYNVPKCKLIIHVSSEVKRGIGLCERTQPVNGRQTDLPPDVEKELEDILKLEDHMFDLS</sequence>
<evidence type="ECO:0000313" key="2">
    <source>
        <dbReference type="EMBL" id="KAJ8880033.1"/>
    </source>
</evidence>
<keyword evidence="3" id="KW-1185">Reference proteome</keyword>
<evidence type="ECO:0000313" key="3">
    <source>
        <dbReference type="Proteomes" id="UP001159363"/>
    </source>
</evidence>